<evidence type="ECO:0000256" key="6">
    <source>
        <dbReference type="ARBA" id="ARBA00022676"/>
    </source>
</evidence>
<dbReference type="NCBIfam" id="TIGR00336">
    <property type="entry name" value="pyrE"/>
    <property type="match status" value="1"/>
</dbReference>
<feature type="binding site" description="in other chain" evidence="9">
    <location>
        <position position="25"/>
    </location>
    <ligand>
        <name>5-phospho-alpha-D-ribose 1-diphosphate</name>
        <dbReference type="ChEBI" id="CHEBI:58017"/>
        <note>ligand shared between dimeric partners</note>
    </ligand>
</feature>
<evidence type="ECO:0000256" key="3">
    <source>
        <dbReference type="ARBA" id="ARBA00006340"/>
    </source>
</evidence>
<evidence type="ECO:0000313" key="11">
    <source>
        <dbReference type="EMBL" id="SHI01679.1"/>
    </source>
</evidence>
<dbReference type="EMBL" id="FQXP01000009">
    <property type="protein sequence ID" value="SHI01679.1"/>
    <property type="molecule type" value="Genomic_DNA"/>
</dbReference>
<dbReference type="GO" id="GO:0005737">
    <property type="term" value="C:cytoplasm"/>
    <property type="evidence" value="ECO:0007669"/>
    <property type="project" value="TreeGrafter"/>
</dbReference>
<evidence type="ECO:0000256" key="4">
    <source>
        <dbReference type="ARBA" id="ARBA00011738"/>
    </source>
</evidence>
<feature type="domain" description="Phosphoribosyltransferase" evidence="10">
    <location>
        <begin position="38"/>
        <end position="162"/>
    </location>
</feature>
<keyword evidence="6 9" id="KW-0328">Glycosyltransferase</keyword>
<dbReference type="UniPathway" id="UPA00070">
    <property type="reaction ID" value="UER00119"/>
</dbReference>
<proteinExistence type="inferred from homology"/>
<protein>
    <recommendedName>
        <fullName evidence="5 9">Orotate phosphoribosyltransferase</fullName>
        <shortName evidence="9">OPRT</shortName>
        <shortName evidence="9">OPRTase</shortName>
        <ecNumber evidence="5 9">2.4.2.10</ecNumber>
    </recommendedName>
</protein>
<feature type="binding site" evidence="9">
    <location>
        <position position="130"/>
    </location>
    <ligand>
        <name>orotate</name>
        <dbReference type="ChEBI" id="CHEBI:30839"/>
    </ligand>
</feature>
<evidence type="ECO:0000256" key="9">
    <source>
        <dbReference type="HAMAP-Rule" id="MF_01208"/>
    </source>
</evidence>
<dbReference type="InterPro" id="IPR000836">
    <property type="entry name" value="PRTase_dom"/>
</dbReference>
<dbReference type="Gene3D" id="3.40.50.2020">
    <property type="match status" value="1"/>
</dbReference>
<dbReference type="HAMAP" id="MF_01208">
    <property type="entry name" value="PyrE"/>
    <property type="match status" value="1"/>
</dbReference>
<evidence type="ECO:0000256" key="7">
    <source>
        <dbReference type="ARBA" id="ARBA00022679"/>
    </source>
</evidence>
<feature type="binding site" evidence="9">
    <location>
        <position position="159"/>
    </location>
    <ligand>
        <name>orotate</name>
        <dbReference type="ChEBI" id="CHEBI:30839"/>
    </ligand>
</feature>
<dbReference type="CDD" id="cd06223">
    <property type="entry name" value="PRTases_typeI"/>
    <property type="match status" value="1"/>
</dbReference>
<dbReference type="STRING" id="1121306.SAMN02745196_02361"/>
<dbReference type="RefSeq" id="WP_072832218.1">
    <property type="nucleotide sequence ID" value="NZ_FQXP01000009.1"/>
</dbReference>
<comment type="cofactor">
    <cofactor evidence="9">
        <name>Mg(2+)</name>
        <dbReference type="ChEBI" id="CHEBI:18420"/>
    </cofactor>
</comment>
<keyword evidence="9" id="KW-0460">Magnesium</keyword>
<evidence type="ECO:0000256" key="5">
    <source>
        <dbReference type="ARBA" id="ARBA00011971"/>
    </source>
</evidence>
<name>A0A1M5XPL0_9CLOT</name>
<accession>A0A1M5XPL0</accession>
<dbReference type="GO" id="GO:0044205">
    <property type="term" value="P:'de novo' UMP biosynthetic process"/>
    <property type="evidence" value="ECO:0007669"/>
    <property type="project" value="UniProtKB-UniRule"/>
</dbReference>
<feature type="binding site" description="in other chain" evidence="9">
    <location>
        <position position="100"/>
    </location>
    <ligand>
        <name>5-phospho-alpha-D-ribose 1-diphosphate</name>
        <dbReference type="ChEBI" id="CHEBI:58017"/>
        <note>ligand shared between dimeric partners</note>
    </ligand>
</feature>
<evidence type="ECO:0000259" key="10">
    <source>
        <dbReference type="Pfam" id="PF00156"/>
    </source>
</evidence>
<comment type="function">
    <text evidence="1 9">Catalyzes the transfer of a ribosyl phosphate group from 5-phosphoribose 1-diphosphate to orotate, leading to the formation of orotidine monophosphate (OMP).</text>
</comment>
<organism evidence="11 12">
    <name type="scientific">Clostridium collagenovorans DSM 3089</name>
    <dbReference type="NCBI Taxonomy" id="1121306"/>
    <lineage>
        <taxon>Bacteria</taxon>
        <taxon>Bacillati</taxon>
        <taxon>Bacillota</taxon>
        <taxon>Clostridia</taxon>
        <taxon>Eubacteriales</taxon>
        <taxon>Clostridiaceae</taxon>
        <taxon>Clostridium</taxon>
    </lineage>
</organism>
<dbReference type="InterPro" id="IPR029057">
    <property type="entry name" value="PRTase-like"/>
</dbReference>
<keyword evidence="12" id="KW-1185">Reference proteome</keyword>
<comment type="caution">
    <text evidence="9">Lacks conserved residue(s) required for the propagation of feature annotation.</text>
</comment>
<dbReference type="GO" id="GO:0006207">
    <property type="term" value="P:'de novo' pyrimidine nucleobase biosynthetic process"/>
    <property type="evidence" value="ECO:0007669"/>
    <property type="project" value="TreeGrafter"/>
</dbReference>
<feature type="binding site" evidence="9">
    <location>
        <position position="105"/>
    </location>
    <ligand>
        <name>5-phospho-alpha-D-ribose 1-diphosphate</name>
        <dbReference type="ChEBI" id="CHEBI:58017"/>
        <note>ligand shared between dimeric partners</note>
    </ligand>
</feature>
<reference evidence="11 12" key="1">
    <citation type="submission" date="2016-11" db="EMBL/GenBank/DDBJ databases">
        <authorList>
            <person name="Jaros S."/>
            <person name="Januszkiewicz K."/>
            <person name="Wedrychowicz H."/>
        </authorList>
    </citation>
    <scope>NUCLEOTIDE SEQUENCE [LARGE SCALE GENOMIC DNA]</scope>
    <source>
        <strain evidence="11 12">DSM 3089</strain>
    </source>
</reference>
<keyword evidence="7 9" id="KW-0808">Transferase</keyword>
<dbReference type="SUPFAM" id="SSF53271">
    <property type="entry name" value="PRTase-like"/>
    <property type="match status" value="1"/>
</dbReference>
<dbReference type="InterPro" id="IPR023031">
    <property type="entry name" value="OPRT"/>
</dbReference>
<comment type="pathway">
    <text evidence="2 9">Pyrimidine metabolism; UMP biosynthesis via de novo pathway; UMP from orotate: step 1/2.</text>
</comment>
<dbReference type="Proteomes" id="UP000184526">
    <property type="component" value="Unassembled WGS sequence"/>
</dbReference>
<dbReference type="GO" id="GO:0000287">
    <property type="term" value="F:magnesium ion binding"/>
    <property type="evidence" value="ECO:0007669"/>
    <property type="project" value="UniProtKB-UniRule"/>
</dbReference>
<dbReference type="EC" id="2.4.2.10" evidence="5 9"/>
<dbReference type="PANTHER" id="PTHR46683">
    <property type="entry name" value="OROTATE PHOSPHORIBOSYLTRANSFERASE 1-RELATED"/>
    <property type="match status" value="1"/>
</dbReference>
<evidence type="ECO:0000313" key="12">
    <source>
        <dbReference type="Proteomes" id="UP000184526"/>
    </source>
</evidence>
<dbReference type="Pfam" id="PF00156">
    <property type="entry name" value="Pribosyltran"/>
    <property type="match status" value="1"/>
</dbReference>
<feature type="binding site" description="in other chain" evidence="9">
    <location>
        <begin position="126"/>
        <end position="134"/>
    </location>
    <ligand>
        <name>5-phospho-alpha-D-ribose 1-diphosphate</name>
        <dbReference type="ChEBI" id="CHEBI:58017"/>
        <note>ligand shared between dimeric partners</note>
    </ligand>
</feature>
<feature type="binding site" evidence="9">
    <location>
        <position position="103"/>
    </location>
    <ligand>
        <name>5-phospho-alpha-D-ribose 1-diphosphate</name>
        <dbReference type="ChEBI" id="CHEBI:58017"/>
        <note>ligand shared between dimeric partners</note>
    </ligand>
</feature>
<evidence type="ECO:0000256" key="1">
    <source>
        <dbReference type="ARBA" id="ARBA00003769"/>
    </source>
</evidence>
<dbReference type="GO" id="GO:0004588">
    <property type="term" value="F:orotate phosphoribosyltransferase activity"/>
    <property type="evidence" value="ECO:0007669"/>
    <property type="project" value="UniProtKB-UniRule"/>
</dbReference>
<dbReference type="AlphaFoldDB" id="A0A1M5XPL0"/>
<dbReference type="GO" id="GO:0046132">
    <property type="term" value="P:pyrimidine ribonucleoside biosynthetic process"/>
    <property type="evidence" value="ECO:0007669"/>
    <property type="project" value="TreeGrafter"/>
</dbReference>
<evidence type="ECO:0000256" key="2">
    <source>
        <dbReference type="ARBA" id="ARBA00004889"/>
    </source>
</evidence>
<gene>
    <name evidence="9" type="primary">pyrE</name>
    <name evidence="11" type="ORF">SAMN02745196_02361</name>
</gene>
<comment type="similarity">
    <text evidence="3 9">Belongs to the purine/pyrimidine phosphoribosyltransferase family. PyrE subfamily.</text>
</comment>
<feature type="binding site" evidence="9">
    <location>
        <position position="99"/>
    </location>
    <ligand>
        <name>5-phospho-alpha-D-ribose 1-diphosphate</name>
        <dbReference type="ChEBI" id="CHEBI:58017"/>
        <note>ligand shared between dimeric partners</note>
    </ligand>
</feature>
<feature type="binding site" description="in other chain" evidence="9">
    <location>
        <begin position="72"/>
        <end position="73"/>
    </location>
    <ligand>
        <name>5-phospho-alpha-D-ribose 1-diphosphate</name>
        <dbReference type="ChEBI" id="CHEBI:58017"/>
        <note>ligand shared between dimeric partners</note>
    </ligand>
</feature>
<keyword evidence="8 9" id="KW-0665">Pyrimidine biosynthesis</keyword>
<dbReference type="OrthoDB" id="9802134at2"/>
<dbReference type="PANTHER" id="PTHR46683:SF1">
    <property type="entry name" value="OROTATE PHOSPHORIBOSYLTRANSFERASE 1-RELATED"/>
    <property type="match status" value="1"/>
</dbReference>
<sequence length="223" mass="25151">MNYKEKFIELMVRAQVLQFGDFTTKSGRKTPYFINTGNYRNGMELYELGQYYAEAFHEKCNVSNPVLYGPAYKGIPLVVITSTALAQKFGVNVPISFNRKEKKDHGEGGMIVGKVPTKEDNVVIIEDVITAGTAIRETIGILSQLGDIKIDSVVIAVDRMERGTGDVSTLQEIEREYGIKTYSIVNIREIVEYLHNRPVDGVVHINDEMKKKIEEHLEKYGAK</sequence>
<comment type="catalytic activity">
    <reaction evidence="9">
        <text>orotidine 5'-phosphate + diphosphate = orotate + 5-phospho-alpha-D-ribose 1-diphosphate</text>
        <dbReference type="Rhea" id="RHEA:10380"/>
        <dbReference type="ChEBI" id="CHEBI:30839"/>
        <dbReference type="ChEBI" id="CHEBI:33019"/>
        <dbReference type="ChEBI" id="CHEBI:57538"/>
        <dbReference type="ChEBI" id="CHEBI:58017"/>
        <dbReference type="EC" id="2.4.2.10"/>
    </reaction>
</comment>
<dbReference type="InterPro" id="IPR004467">
    <property type="entry name" value="Or_phspho_trans_dom"/>
</dbReference>
<comment type="subunit">
    <text evidence="4 9">Homodimer.</text>
</comment>
<evidence type="ECO:0000256" key="8">
    <source>
        <dbReference type="ARBA" id="ARBA00022975"/>
    </source>
</evidence>